<proteinExistence type="predicted"/>
<name>A0A1X0N9F5_9PSED</name>
<comment type="caution">
    <text evidence="2">The sequence shown here is derived from an EMBL/GenBank/DDBJ whole genome shotgun (WGS) entry which is preliminary data.</text>
</comment>
<organism evidence="2 3">
    <name type="scientific">Pseudomonas floridensis</name>
    <dbReference type="NCBI Taxonomy" id="1958950"/>
    <lineage>
        <taxon>Bacteria</taxon>
        <taxon>Pseudomonadati</taxon>
        <taxon>Pseudomonadota</taxon>
        <taxon>Gammaproteobacteria</taxon>
        <taxon>Pseudomonadales</taxon>
        <taxon>Pseudomonadaceae</taxon>
        <taxon>Pseudomonas</taxon>
    </lineage>
</organism>
<accession>A0A1X0N9F5</accession>
<dbReference type="AlphaFoldDB" id="A0A1X0N9F5"/>
<gene>
    <name evidence="2" type="ORF">BZK31_08230</name>
</gene>
<dbReference type="Proteomes" id="UP000192815">
    <property type="component" value="Unassembled WGS sequence"/>
</dbReference>
<sequence length="79" mass="8994">MSWADRAAPIVGEVIRRVGRSNQQALRKALAEAYPWGARKNSPYKAWLAEVRRQLGHPLNAPKADPENQQTDMFGRHEE</sequence>
<protein>
    <submittedName>
        <fullName evidence="2">Uncharacterized protein</fullName>
    </submittedName>
</protein>
<dbReference type="EMBL" id="MUIO01000021">
    <property type="protein sequence ID" value="ORC60286.1"/>
    <property type="molecule type" value="Genomic_DNA"/>
</dbReference>
<evidence type="ECO:0000313" key="2">
    <source>
        <dbReference type="EMBL" id="ORC60286.1"/>
    </source>
</evidence>
<evidence type="ECO:0000256" key="1">
    <source>
        <dbReference type="SAM" id="MobiDB-lite"/>
    </source>
</evidence>
<reference evidence="3" key="1">
    <citation type="submission" date="2017-02" db="EMBL/GenBank/DDBJ databases">
        <title>Pseudomonas floridae sp. nov., a novel pathogenic bacterial species isolated from tomato.</title>
        <authorList>
            <person name="Timilsina S."/>
            <person name="Vallad G.E."/>
            <person name="Jones J.B."/>
        </authorList>
    </citation>
    <scope>NUCLEOTIDE SEQUENCE [LARGE SCALE GENOMIC DNA]</scope>
    <source>
        <strain evidence="3">GEV388</strain>
    </source>
</reference>
<feature type="region of interest" description="Disordered" evidence="1">
    <location>
        <begin position="57"/>
        <end position="79"/>
    </location>
</feature>
<evidence type="ECO:0000313" key="3">
    <source>
        <dbReference type="Proteomes" id="UP000192815"/>
    </source>
</evidence>
<dbReference type="STRING" id="1958950.BZK31_08230"/>
<keyword evidence="3" id="KW-1185">Reference proteome</keyword>